<keyword evidence="2" id="KW-1185">Reference proteome</keyword>
<reference evidence="1" key="1">
    <citation type="submission" date="2020-02" db="EMBL/GenBank/DDBJ databases">
        <title>Genome sequencing of the panga catfish, Pangasius djambal.</title>
        <authorList>
            <person name="Wen M."/>
            <person name="Zahm M."/>
            <person name="Roques C."/>
            <person name="Cabau C."/>
            <person name="Klopp C."/>
            <person name="Donnadieu C."/>
            <person name="Jouanno E."/>
            <person name="Avarre J.-C."/>
            <person name="Campet M."/>
            <person name="Ha T."/>
            <person name="Dugue R."/>
            <person name="Lampietro C."/>
            <person name="Louis A."/>
            <person name="Herpin A."/>
            <person name="Echchiki A."/>
            <person name="Berthelot C."/>
            <person name="Parey E."/>
            <person name="Roest-Crollius H."/>
            <person name="Braasch I."/>
            <person name="Postlethwait J.H."/>
            <person name="Bobe J."/>
            <person name="Montfort J."/>
            <person name="Bouchez O."/>
            <person name="Begum T."/>
            <person name="Schartl M."/>
            <person name="Gustiano R."/>
            <person name="Guiguen Y."/>
        </authorList>
    </citation>
    <scope>NUCLEOTIDE SEQUENCE</scope>
    <source>
        <strain evidence="1">Pdj_M5554</strain>
    </source>
</reference>
<accession>A0ACC5ZA56</accession>
<dbReference type="EMBL" id="CM040995">
    <property type="protein sequence ID" value="MCJ8744951.1"/>
    <property type="molecule type" value="Genomic_DNA"/>
</dbReference>
<sequence length="251" mass="28564">MGRGWVFQHDNDPKHTAKATKEWLKKNHIKVMEWPSQSPDLNPIENLWRELKKISPRGVAMIMRTVRNRPATTQRELVNDLKAAGTTVTRKTIGSTLRRNGLKSCSARKVPLLKKAHVEARLKYANDHLKDVQSDWEKFLWSDETKIELFGLNSTSHVWRKKNAAYDPRNTVPTVKHGGGSIMFWGCFSAKGTGLLHRISGTMDGAMYRAVLRDNLLPSARKLKMGRGWVFQHDNDAYSKGNKGVAQEEPH</sequence>
<protein>
    <submittedName>
        <fullName evidence="1">Uncharacterized protein</fullName>
    </submittedName>
</protein>
<dbReference type="Proteomes" id="UP000830395">
    <property type="component" value="Chromosome 21"/>
</dbReference>
<gene>
    <name evidence="1" type="ORF">PDJAM_G00124650</name>
</gene>
<name>A0ACC5ZA56_9TELE</name>
<organism evidence="1 2">
    <name type="scientific">Pangasius djambal</name>
    <dbReference type="NCBI Taxonomy" id="1691987"/>
    <lineage>
        <taxon>Eukaryota</taxon>
        <taxon>Metazoa</taxon>
        <taxon>Chordata</taxon>
        <taxon>Craniata</taxon>
        <taxon>Vertebrata</taxon>
        <taxon>Euteleostomi</taxon>
        <taxon>Actinopterygii</taxon>
        <taxon>Neopterygii</taxon>
        <taxon>Teleostei</taxon>
        <taxon>Ostariophysi</taxon>
        <taxon>Siluriformes</taxon>
        <taxon>Pangasiidae</taxon>
        <taxon>Pangasius</taxon>
    </lineage>
</organism>
<comment type="caution">
    <text evidence="1">The sequence shown here is derived from an EMBL/GenBank/DDBJ whole genome shotgun (WGS) entry which is preliminary data.</text>
</comment>
<proteinExistence type="predicted"/>
<evidence type="ECO:0000313" key="1">
    <source>
        <dbReference type="EMBL" id="MCJ8744951.1"/>
    </source>
</evidence>
<evidence type="ECO:0000313" key="2">
    <source>
        <dbReference type="Proteomes" id="UP000830395"/>
    </source>
</evidence>